<dbReference type="Pfam" id="PF00860">
    <property type="entry name" value="Xan_ur_permease"/>
    <property type="match status" value="1"/>
</dbReference>
<keyword evidence="6 7" id="KW-0472">Membrane</keyword>
<feature type="transmembrane region" description="Helical" evidence="7">
    <location>
        <begin position="422"/>
        <end position="441"/>
    </location>
</feature>
<feature type="transmembrane region" description="Helical" evidence="7">
    <location>
        <begin position="35"/>
        <end position="56"/>
    </location>
</feature>
<evidence type="ECO:0000256" key="6">
    <source>
        <dbReference type="ARBA" id="ARBA00023136"/>
    </source>
</evidence>
<dbReference type="InterPro" id="IPR006043">
    <property type="entry name" value="NCS2"/>
</dbReference>
<reference evidence="9" key="1">
    <citation type="journal article" date="2019" name="Int. J. Syst. Evol. Microbiol.">
        <title>The Global Catalogue of Microorganisms (GCM) 10K type strain sequencing project: providing services to taxonomists for standard genome sequencing and annotation.</title>
        <authorList>
            <consortium name="The Broad Institute Genomics Platform"/>
            <consortium name="The Broad Institute Genome Sequencing Center for Infectious Disease"/>
            <person name="Wu L."/>
            <person name="Ma J."/>
        </authorList>
    </citation>
    <scope>NUCLEOTIDE SEQUENCE [LARGE SCALE GENOMIC DNA]</scope>
    <source>
        <strain evidence="9">KCTC 42447</strain>
    </source>
</reference>
<keyword evidence="5 7" id="KW-1133">Transmembrane helix</keyword>
<feature type="transmembrane region" description="Helical" evidence="7">
    <location>
        <begin position="181"/>
        <end position="203"/>
    </location>
</feature>
<evidence type="ECO:0000256" key="3">
    <source>
        <dbReference type="ARBA" id="ARBA00022448"/>
    </source>
</evidence>
<keyword evidence="4 7" id="KW-0812">Transmembrane</keyword>
<comment type="similarity">
    <text evidence="2">Belongs to the nucleobase:cation symporter-2 (NCS2) (TC 2.A.40) family.</text>
</comment>
<comment type="caution">
    <text evidence="8">The sequence shown here is derived from an EMBL/GenBank/DDBJ whole genome shotgun (WGS) entry which is preliminary data.</text>
</comment>
<gene>
    <name evidence="8" type="ORF">ACFOMF_02685</name>
</gene>
<dbReference type="NCBIfam" id="NF037981">
    <property type="entry name" value="NCS2_1"/>
    <property type="match status" value="1"/>
</dbReference>
<dbReference type="EMBL" id="JBHRXZ010000003">
    <property type="protein sequence ID" value="MFC3606693.1"/>
    <property type="molecule type" value="Genomic_DNA"/>
</dbReference>
<feature type="transmembrane region" description="Helical" evidence="7">
    <location>
        <begin position="366"/>
        <end position="385"/>
    </location>
</feature>
<name>A0ABV7T2J8_9GAMM</name>
<protein>
    <submittedName>
        <fullName evidence="8">Uracil-xanthine permease family protein</fullName>
    </submittedName>
</protein>
<feature type="transmembrane region" description="Helical" evidence="7">
    <location>
        <begin position="397"/>
        <end position="416"/>
    </location>
</feature>
<dbReference type="Proteomes" id="UP001595630">
    <property type="component" value="Unassembled WGS sequence"/>
</dbReference>
<feature type="transmembrane region" description="Helical" evidence="7">
    <location>
        <begin position="210"/>
        <end position="235"/>
    </location>
</feature>
<evidence type="ECO:0000313" key="8">
    <source>
        <dbReference type="EMBL" id="MFC3606693.1"/>
    </source>
</evidence>
<evidence type="ECO:0000256" key="7">
    <source>
        <dbReference type="SAM" id="Phobius"/>
    </source>
</evidence>
<sequence length="586" mass="61133">MKSALDRLFPLPSSRVRQRPDEIVYNIEDRPPLPVVLGMGLQHALLALIFALYAVIAGQAIGLNASQTAAFVSATVLVMGLATLLQAIPSRFGAGMLLVTIPGAGRLPIYIAITLHYGVAATMGATLVSGVMAIAMARVMPRLRPFFPPEVIGVVLLMMGVSLVTGGVSRSVGFHEEAADFSLPAALAAGVTLACMVGVAVWGSAALRRLALVVGGLAGTLVTWLTGNLPAGHALDMTWVALPVLGLDLPTPEFHLVPIVVIALAQFITIMDQFGSTMTMDRMTDAHWRRADMPGVARAITGMGLSHLLFGLLGTLPGGSASANIGLAHASGIAARRVGVAAGLMLITAAFFPPLAGLLALTPAPVIGGILLYTAAYMITTGIDLITSRMMDARRSFTVGLAVVIGTAVMLVPQLGQQAPDWIQVIVQSGLTMGSLAAVALNATFRIGTRKTVVHALAPACEAQQAVEALEHDGKLWGVRRDTVLRAGHAIGEALEALRASGVRGPVQLTLSFDEFNLVGVLTYQGVALQIGATAAPDVSRLLDTEEETLDAAMRQLSAHLIGRLADQVQSGQKGGQAELRLSFTH</sequence>
<feature type="transmembrane region" description="Helical" evidence="7">
    <location>
        <begin position="151"/>
        <end position="169"/>
    </location>
</feature>
<evidence type="ECO:0000256" key="4">
    <source>
        <dbReference type="ARBA" id="ARBA00022692"/>
    </source>
</evidence>
<feature type="transmembrane region" description="Helical" evidence="7">
    <location>
        <begin position="109"/>
        <end position="139"/>
    </location>
</feature>
<feature type="transmembrane region" description="Helical" evidence="7">
    <location>
        <begin position="338"/>
        <end position="360"/>
    </location>
</feature>
<comment type="subcellular location">
    <subcellularLocation>
        <location evidence="1">Membrane</location>
        <topology evidence="1">Multi-pass membrane protein</topology>
    </subcellularLocation>
</comment>
<organism evidence="8 9">
    <name type="scientific">Stutzerimonas tarimensis</name>
    <dbReference type="NCBI Taxonomy" id="1507735"/>
    <lineage>
        <taxon>Bacteria</taxon>
        <taxon>Pseudomonadati</taxon>
        <taxon>Pseudomonadota</taxon>
        <taxon>Gammaproteobacteria</taxon>
        <taxon>Pseudomonadales</taxon>
        <taxon>Pseudomonadaceae</taxon>
        <taxon>Stutzerimonas</taxon>
    </lineage>
</organism>
<feature type="transmembrane region" description="Helical" evidence="7">
    <location>
        <begin position="255"/>
        <end position="274"/>
    </location>
</feature>
<accession>A0ABV7T2J8</accession>
<evidence type="ECO:0000256" key="2">
    <source>
        <dbReference type="ARBA" id="ARBA00008821"/>
    </source>
</evidence>
<evidence type="ECO:0000256" key="1">
    <source>
        <dbReference type="ARBA" id="ARBA00004141"/>
    </source>
</evidence>
<dbReference type="PANTHER" id="PTHR42810">
    <property type="entry name" value="PURINE PERMEASE C1399.01C-RELATED"/>
    <property type="match status" value="1"/>
</dbReference>
<keyword evidence="9" id="KW-1185">Reference proteome</keyword>
<feature type="transmembrane region" description="Helical" evidence="7">
    <location>
        <begin position="68"/>
        <end position="89"/>
    </location>
</feature>
<evidence type="ECO:0000313" key="9">
    <source>
        <dbReference type="Proteomes" id="UP001595630"/>
    </source>
</evidence>
<evidence type="ECO:0000256" key="5">
    <source>
        <dbReference type="ARBA" id="ARBA00022989"/>
    </source>
</evidence>
<dbReference type="RefSeq" id="WP_386360941.1">
    <property type="nucleotide sequence ID" value="NZ_JBHRXZ010000003.1"/>
</dbReference>
<proteinExistence type="inferred from homology"/>
<keyword evidence="3" id="KW-0813">Transport</keyword>
<dbReference type="PANTHER" id="PTHR42810:SF4">
    <property type="entry name" value="URIC ACID TRANSPORTER UACT"/>
    <property type="match status" value="1"/>
</dbReference>